<evidence type="ECO:0000313" key="4">
    <source>
        <dbReference type="Proteomes" id="UP001575181"/>
    </source>
</evidence>
<dbReference type="EMBL" id="JBGUAW010000004">
    <property type="protein sequence ID" value="MFA9460572.1"/>
    <property type="molecule type" value="Genomic_DNA"/>
</dbReference>
<accession>A0ABV4TTG7</accession>
<keyword evidence="1" id="KW-1133">Transmembrane helix</keyword>
<dbReference type="PANTHER" id="PTHR40547:SF1">
    <property type="entry name" value="SLL0298 PROTEIN"/>
    <property type="match status" value="1"/>
</dbReference>
<reference evidence="3 4" key="1">
    <citation type="submission" date="2024-08" db="EMBL/GenBank/DDBJ databases">
        <title>Whole-genome sequencing of halo(alkali)philic microorganisms from hypersaline lakes.</title>
        <authorList>
            <person name="Sorokin D.Y."/>
            <person name="Merkel A.Y."/>
            <person name="Messina E."/>
            <person name="Yakimov M."/>
        </authorList>
    </citation>
    <scope>NUCLEOTIDE SEQUENCE [LARGE SCALE GENOMIC DNA]</scope>
    <source>
        <strain evidence="3 4">Cl-TMA</strain>
    </source>
</reference>
<comment type="caution">
    <text evidence="3">The sequence shown here is derived from an EMBL/GenBank/DDBJ whole genome shotgun (WGS) entry which is preliminary data.</text>
</comment>
<dbReference type="Pfam" id="PF09835">
    <property type="entry name" value="DUF2062"/>
    <property type="match status" value="1"/>
</dbReference>
<evidence type="ECO:0000256" key="1">
    <source>
        <dbReference type="SAM" id="Phobius"/>
    </source>
</evidence>
<proteinExistence type="predicted"/>
<keyword evidence="1" id="KW-0472">Membrane</keyword>
<dbReference type="PANTHER" id="PTHR40547">
    <property type="entry name" value="SLL0298 PROTEIN"/>
    <property type="match status" value="1"/>
</dbReference>
<name>A0ABV4TTG7_9GAMM</name>
<dbReference type="Proteomes" id="UP001575181">
    <property type="component" value="Unassembled WGS sequence"/>
</dbReference>
<evidence type="ECO:0000259" key="2">
    <source>
        <dbReference type="Pfam" id="PF09835"/>
    </source>
</evidence>
<evidence type="ECO:0000313" key="3">
    <source>
        <dbReference type="EMBL" id="MFA9460572.1"/>
    </source>
</evidence>
<keyword evidence="1" id="KW-0812">Transmembrane</keyword>
<organism evidence="3 4">
    <name type="scientific">Thiohalorhabdus methylotrophus</name>
    <dbReference type="NCBI Taxonomy" id="3242694"/>
    <lineage>
        <taxon>Bacteria</taxon>
        <taxon>Pseudomonadati</taxon>
        <taxon>Pseudomonadota</taxon>
        <taxon>Gammaproteobacteria</taxon>
        <taxon>Thiohalorhabdales</taxon>
        <taxon>Thiohalorhabdaceae</taxon>
        <taxon>Thiohalorhabdus</taxon>
    </lineage>
</organism>
<protein>
    <submittedName>
        <fullName evidence="3">DUF2062 domain-containing protein</fullName>
    </submittedName>
</protein>
<feature type="domain" description="DUF2062" evidence="2">
    <location>
        <begin position="30"/>
        <end position="164"/>
    </location>
</feature>
<feature type="transmembrane region" description="Helical" evidence="1">
    <location>
        <begin position="50"/>
        <end position="76"/>
    </location>
</feature>
<dbReference type="InterPro" id="IPR018639">
    <property type="entry name" value="DUF2062"/>
</dbReference>
<keyword evidence="4" id="KW-1185">Reference proteome</keyword>
<feature type="transmembrane region" description="Helical" evidence="1">
    <location>
        <begin position="130"/>
        <end position="155"/>
    </location>
</feature>
<sequence length="172" mass="18789">MAMHRFFRRQLPSEARVRAWLGNHPLISRFLARSGFFGLHRRTLARGVGVGLFVGLTPTVGIQIFLMAVICLLLRASFPAAFLVSWVSNPLTAPALYFAFNRLGEAVFGDLVRATLTASGMAGKAAMHTAYVGLGSLLIAVPTALLGYTLFLGTWRLSVLRKWRSRGDDGPN</sequence>
<gene>
    <name evidence="3" type="ORF">ACERLL_06990</name>
</gene>